<name>A0A1B9I8J7_9TREE</name>
<evidence type="ECO:0000313" key="4">
    <source>
        <dbReference type="EMBL" id="WWC70944.1"/>
    </source>
</evidence>
<feature type="compositionally biased region" description="Low complexity" evidence="1">
    <location>
        <begin position="265"/>
        <end position="277"/>
    </location>
</feature>
<proteinExistence type="predicted"/>
<reference evidence="4" key="2">
    <citation type="submission" date="2013-07" db="EMBL/GenBank/DDBJ databases">
        <authorList>
            <consortium name="The Broad Institute Genome Sequencing Platform"/>
            <person name="Cuomo C."/>
            <person name="Litvintseva A."/>
            <person name="Chen Y."/>
            <person name="Heitman J."/>
            <person name="Sun S."/>
            <person name="Springer D."/>
            <person name="Dromer F."/>
            <person name="Young S.K."/>
            <person name="Zeng Q."/>
            <person name="Gargeya S."/>
            <person name="Fitzgerald M."/>
            <person name="Abouelleil A."/>
            <person name="Alvarado L."/>
            <person name="Berlin A.M."/>
            <person name="Chapman S.B."/>
            <person name="Dewar J."/>
            <person name="Goldberg J."/>
            <person name="Griggs A."/>
            <person name="Gujja S."/>
            <person name="Hansen M."/>
            <person name="Howarth C."/>
            <person name="Imamovic A."/>
            <person name="Larimer J."/>
            <person name="McCowan C."/>
            <person name="Murphy C."/>
            <person name="Pearson M."/>
            <person name="Priest M."/>
            <person name="Roberts A."/>
            <person name="Saif S."/>
            <person name="Shea T."/>
            <person name="Sykes S."/>
            <person name="Wortman J."/>
            <person name="Nusbaum C."/>
            <person name="Birren B."/>
        </authorList>
    </citation>
    <scope>NUCLEOTIDE SEQUENCE</scope>
    <source>
        <strain evidence="4">CBS 10737</strain>
    </source>
</reference>
<feature type="compositionally biased region" description="Polar residues" evidence="1">
    <location>
        <begin position="299"/>
        <end position="310"/>
    </location>
</feature>
<accession>A0A1B9I8J7</accession>
<reference evidence="3" key="1">
    <citation type="submission" date="2013-07" db="EMBL/GenBank/DDBJ databases">
        <title>The Genome Sequence of Cryptococcus pinus CBS10737.</title>
        <authorList>
            <consortium name="The Broad Institute Genome Sequencing Platform"/>
            <person name="Cuomo C."/>
            <person name="Litvintseva A."/>
            <person name="Chen Y."/>
            <person name="Heitman J."/>
            <person name="Sun S."/>
            <person name="Springer D."/>
            <person name="Dromer F."/>
            <person name="Young S.K."/>
            <person name="Zeng Q."/>
            <person name="Gargeya S."/>
            <person name="Fitzgerald M."/>
            <person name="Abouelleil A."/>
            <person name="Alvarado L."/>
            <person name="Berlin A.M."/>
            <person name="Chapman S.B."/>
            <person name="Dewar J."/>
            <person name="Goldberg J."/>
            <person name="Griggs A."/>
            <person name="Gujja S."/>
            <person name="Hansen M."/>
            <person name="Howarth C."/>
            <person name="Imamovic A."/>
            <person name="Larimer J."/>
            <person name="McCowan C."/>
            <person name="Murphy C."/>
            <person name="Pearson M."/>
            <person name="Priest M."/>
            <person name="Roberts A."/>
            <person name="Saif S."/>
            <person name="Shea T."/>
            <person name="Sykes S."/>
            <person name="Wortman J."/>
            <person name="Nusbaum C."/>
            <person name="Birren B."/>
        </authorList>
    </citation>
    <scope>NUCLEOTIDE SEQUENCE [LARGE SCALE GENOMIC DNA]</scope>
    <source>
        <strain evidence="3">CBS 10737</strain>
    </source>
</reference>
<dbReference type="Pfam" id="PF10419">
    <property type="entry name" value="TFIIIC_sub6"/>
    <property type="match status" value="1"/>
</dbReference>
<feature type="compositionally biased region" description="Acidic residues" evidence="1">
    <location>
        <begin position="352"/>
        <end position="362"/>
    </location>
</feature>
<dbReference type="FunFam" id="2.60.40.4370:FF:000005">
    <property type="entry name" value="Transcription factor tau subunit sfc7"/>
    <property type="match status" value="1"/>
</dbReference>
<organism evidence="3">
    <name type="scientific">Kwoniella pini CBS 10737</name>
    <dbReference type="NCBI Taxonomy" id="1296096"/>
    <lineage>
        <taxon>Eukaryota</taxon>
        <taxon>Fungi</taxon>
        <taxon>Dikarya</taxon>
        <taxon>Basidiomycota</taxon>
        <taxon>Agaricomycotina</taxon>
        <taxon>Tremellomycetes</taxon>
        <taxon>Tremellales</taxon>
        <taxon>Cryptococcaceae</taxon>
        <taxon>Kwoniella</taxon>
    </lineage>
</organism>
<dbReference type="PANTHER" id="PTHR21860:SF2">
    <property type="entry name" value="GENERAL TRANSCRIPTION FACTOR 3C POLYPEPTIDE 6"/>
    <property type="match status" value="1"/>
</dbReference>
<sequence>MLQSSDEALQFLAEGQTLLGEGWTHVNDFDNLKENEYEEEEEEIYVTMDLGTTIDSKSLQNESQYQLVGLDTPLTFLKLGNQIFQGQITPLIGDEVILGLIRDSDNPHEPTHPPIYSTNHRLTFRAIAFESRTISNSSIQPTTSIPSVLWNSDKEKTYKEDEAGPSSHHFLSKSNNEKLGYSSEEPRFNSSVGGVSNKPRTQKARLIIERTEDLENFNLESIKTSQKVELGPEILKSLDIPPSTHGEPLMLSKTELSKVISGFPSNQNQSDNIQSSNKSKKSKKVWIVGEDGKMKLQKPTFTGDSSTVDSIVNDKDKDDIEMIEQGNSEIIDSTSSREDSIQQIQAQKQDQDQDQEMIDVENDPPWTELNDGNSTST</sequence>
<dbReference type="Gene3D" id="2.60.40.4370">
    <property type="match status" value="1"/>
</dbReference>
<evidence type="ECO:0000313" key="5">
    <source>
        <dbReference type="Proteomes" id="UP000094020"/>
    </source>
</evidence>
<dbReference type="OrthoDB" id="1877767at2759"/>
<protein>
    <recommendedName>
        <fullName evidence="2">Transcription factor TFIIIC triple barrel domain-containing protein</fullName>
    </recommendedName>
</protein>
<evidence type="ECO:0000259" key="2">
    <source>
        <dbReference type="Pfam" id="PF10419"/>
    </source>
</evidence>
<evidence type="ECO:0000313" key="3">
    <source>
        <dbReference type="EMBL" id="OCF51721.1"/>
    </source>
</evidence>
<dbReference type="KEGG" id="kpin:30170805"/>
<dbReference type="GO" id="GO:0006383">
    <property type="term" value="P:transcription by RNA polymerase III"/>
    <property type="evidence" value="ECO:0007669"/>
    <property type="project" value="InterPro"/>
</dbReference>
<feature type="region of interest" description="Disordered" evidence="1">
    <location>
        <begin position="296"/>
        <end position="377"/>
    </location>
</feature>
<gene>
    <name evidence="3" type="ORF">I206_02436</name>
    <name evidence="4" type="ORF">I206_104896</name>
</gene>
<dbReference type="RefSeq" id="XP_019012940.1">
    <property type="nucleotide sequence ID" value="XM_019154200.1"/>
</dbReference>
<dbReference type="STRING" id="1296096.A0A1B9I8J7"/>
<dbReference type="EMBL" id="CP144524">
    <property type="protein sequence ID" value="WWC70944.1"/>
    <property type="molecule type" value="Genomic_DNA"/>
</dbReference>
<dbReference type="Proteomes" id="UP000094020">
    <property type="component" value="Chromosome 6"/>
</dbReference>
<dbReference type="GeneID" id="30170805"/>
<dbReference type="InterPro" id="IPR042771">
    <property type="entry name" value="GTF3C6-like"/>
</dbReference>
<reference evidence="3" key="3">
    <citation type="submission" date="2016-07" db="EMBL/GenBank/DDBJ databases">
        <title>Evolution of pathogenesis and genome organization in the Tremellales.</title>
        <authorList>
            <person name="Cuomo C."/>
            <person name="Litvintseva A."/>
            <person name="Heitman J."/>
            <person name="Chen Y."/>
            <person name="Sun S."/>
            <person name="Springer D."/>
            <person name="Dromer F."/>
            <person name="Young S."/>
            <person name="Zeng Q."/>
            <person name="Chapman S."/>
            <person name="Gujja S."/>
            <person name="Saif S."/>
            <person name="Birren B."/>
        </authorList>
    </citation>
    <scope>NUCLEOTIDE SEQUENCE</scope>
    <source>
        <strain evidence="3">CBS 10737</strain>
    </source>
</reference>
<dbReference type="EMBL" id="KV700115">
    <property type="protein sequence ID" value="OCF51721.1"/>
    <property type="molecule type" value="Genomic_DNA"/>
</dbReference>
<feature type="compositionally biased region" description="Polar residues" evidence="1">
    <location>
        <begin position="325"/>
        <end position="334"/>
    </location>
</feature>
<reference evidence="4" key="4">
    <citation type="submission" date="2024-02" db="EMBL/GenBank/DDBJ databases">
        <title>Comparative genomics of Cryptococcus and Kwoniella reveals pathogenesis evolution and contrasting modes of karyotype evolution via chromosome fusion or intercentromeric recombination.</title>
        <authorList>
            <person name="Coelho M.A."/>
            <person name="David-Palma M."/>
            <person name="Shea T."/>
            <person name="Bowers K."/>
            <person name="McGinley-Smith S."/>
            <person name="Mohammad A.W."/>
            <person name="Gnirke A."/>
            <person name="Yurkov A.M."/>
            <person name="Nowrousian M."/>
            <person name="Sun S."/>
            <person name="Cuomo C.A."/>
            <person name="Heitman J."/>
        </authorList>
    </citation>
    <scope>NUCLEOTIDE SEQUENCE</scope>
    <source>
        <strain evidence="4">CBS 10737</strain>
    </source>
</reference>
<evidence type="ECO:0000256" key="1">
    <source>
        <dbReference type="SAM" id="MobiDB-lite"/>
    </source>
</evidence>
<dbReference type="GO" id="GO:0000127">
    <property type="term" value="C:transcription factor TFIIIC complex"/>
    <property type="evidence" value="ECO:0007669"/>
    <property type="project" value="TreeGrafter"/>
</dbReference>
<feature type="region of interest" description="Disordered" evidence="1">
    <location>
        <begin position="262"/>
        <end position="284"/>
    </location>
</feature>
<feature type="region of interest" description="Disordered" evidence="1">
    <location>
        <begin position="158"/>
        <end position="197"/>
    </location>
</feature>
<feature type="domain" description="Transcription factor TFIIIC triple barrel" evidence="2">
    <location>
        <begin position="39"/>
        <end position="127"/>
    </location>
</feature>
<keyword evidence="5" id="KW-1185">Reference proteome</keyword>
<dbReference type="PANTHER" id="PTHR21860">
    <property type="entry name" value="TRANSCRIPTION INITIATION FACTOR IIIC TFIIIC , POLYPEPTIDE 6-RELATED"/>
    <property type="match status" value="1"/>
</dbReference>
<dbReference type="InterPro" id="IPR019481">
    <property type="entry name" value="TFIIIC_triple_barrel"/>
</dbReference>
<dbReference type="AlphaFoldDB" id="A0A1B9I8J7"/>